<feature type="region of interest" description="Disordered" evidence="1">
    <location>
        <begin position="248"/>
        <end position="278"/>
    </location>
</feature>
<evidence type="ECO:0000256" key="1">
    <source>
        <dbReference type="SAM" id="MobiDB-lite"/>
    </source>
</evidence>
<gene>
    <name evidence="3" type="ORF">D9V34_11975</name>
</gene>
<evidence type="ECO:0000256" key="2">
    <source>
        <dbReference type="SAM" id="Phobius"/>
    </source>
</evidence>
<keyword evidence="2" id="KW-1133">Transmembrane helix</keyword>
<sequence>MFGLGTGERGRVAFWWLIGVLAASGVAMAFVVAFGEYDSIGFSVVWRVFVADLALIAALAAQHTWLRRTIWIGAGIGFVMGIVNALWADPARERWYTAEPDYQYGNPDTGWSPWDGLTQDIESAIHISVFGLVLLGFISLAYRWLRDEPVLRMIYFGTFGLGILSILLASIRTVGTSERLHLGDGVNRFHTAIIILALTGAAIVIIAAFVQRRTILANDRRAGSNREAPPAAGAPGYQTPVDTTVSNHGPAIPGRAVPGQPTEPRLAPPHISPTALGDSPELRALVRSYVEEYLREREQYRRE</sequence>
<proteinExistence type="predicted"/>
<feature type="transmembrane region" description="Helical" evidence="2">
    <location>
        <begin position="154"/>
        <end position="171"/>
    </location>
</feature>
<name>A0A3L7ANV8_9MICO</name>
<dbReference type="Proteomes" id="UP000269438">
    <property type="component" value="Unassembled WGS sequence"/>
</dbReference>
<comment type="caution">
    <text evidence="3">The sequence shown here is derived from an EMBL/GenBank/DDBJ whole genome shotgun (WGS) entry which is preliminary data.</text>
</comment>
<accession>A0A3L7ANV8</accession>
<evidence type="ECO:0000313" key="3">
    <source>
        <dbReference type="EMBL" id="RLP81340.1"/>
    </source>
</evidence>
<dbReference type="OrthoDB" id="4991473at2"/>
<feature type="transmembrane region" description="Helical" evidence="2">
    <location>
        <begin position="40"/>
        <end position="61"/>
    </location>
</feature>
<dbReference type="RefSeq" id="WP_121689036.1">
    <property type="nucleotide sequence ID" value="NZ_RCUY01000010.1"/>
</dbReference>
<feature type="transmembrane region" description="Helical" evidence="2">
    <location>
        <begin position="12"/>
        <end position="34"/>
    </location>
</feature>
<feature type="transmembrane region" description="Helical" evidence="2">
    <location>
        <begin position="123"/>
        <end position="142"/>
    </location>
</feature>
<feature type="transmembrane region" description="Helical" evidence="2">
    <location>
        <begin position="191"/>
        <end position="210"/>
    </location>
</feature>
<reference evidence="3 4" key="1">
    <citation type="submission" date="2018-10" db="EMBL/GenBank/DDBJ databases">
        <authorList>
            <person name="Li J."/>
        </authorList>
    </citation>
    <scope>NUCLEOTIDE SEQUENCE [LARGE SCALE GENOMIC DNA]</scope>
    <source>
        <strain evidence="3 4">JCM 11654</strain>
    </source>
</reference>
<keyword evidence="4" id="KW-1185">Reference proteome</keyword>
<feature type="transmembrane region" description="Helical" evidence="2">
    <location>
        <begin position="68"/>
        <end position="87"/>
    </location>
</feature>
<keyword evidence="2" id="KW-0812">Transmembrane</keyword>
<protein>
    <submittedName>
        <fullName evidence="3">Uncharacterized protein</fullName>
    </submittedName>
</protein>
<keyword evidence="2" id="KW-0472">Membrane</keyword>
<organism evidence="3 4">
    <name type="scientific">Mycetocola lacteus</name>
    <dbReference type="NCBI Taxonomy" id="76637"/>
    <lineage>
        <taxon>Bacteria</taxon>
        <taxon>Bacillati</taxon>
        <taxon>Actinomycetota</taxon>
        <taxon>Actinomycetes</taxon>
        <taxon>Micrococcales</taxon>
        <taxon>Microbacteriaceae</taxon>
        <taxon>Mycetocola</taxon>
    </lineage>
</organism>
<dbReference type="AlphaFoldDB" id="A0A3L7ANV8"/>
<dbReference type="EMBL" id="RCUY01000010">
    <property type="protein sequence ID" value="RLP81340.1"/>
    <property type="molecule type" value="Genomic_DNA"/>
</dbReference>
<evidence type="ECO:0000313" key="4">
    <source>
        <dbReference type="Proteomes" id="UP000269438"/>
    </source>
</evidence>